<evidence type="ECO:0000256" key="2">
    <source>
        <dbReference type="ARBA" id="ARBA00022737"/>
    </source>
</evidence>
<feature type="compositionally biased region" description="Pro residues" evidence="6">
    <location>
        <begin position="2161"/>
        <end position="2172"/>
    </location>
</feature>
<feature type="compositionally biased region" description="Polar residues" evidence="6">
    <location>
        <begin position="3195"/>
        <end position="3206"/>
    </location>
</feature>
<feature type="repeat" description="Xin" evidence="5">
    <location>
        <begin position="1309"/>
        <end position="1324"/>
    </location>
</feature>
<feature type="region of interest" description="Disordered" evidence="6">
    <location>
        <begin position="279"/>
        <end position="325"/>
    </location>
</feature>
<dbReference type="GO" id="GO:0001725">
    <property type="term" value="C:stress fiber"/>
    <property type="evidence" value="ECO:0007669"/>
    <property type="project" value="TreeGrafter"/>
</dbReference>
<proteinExistence type="inferred from homology"/>
<feature type="region of interest" description="Disordered" evidence="6">
    <location>
        <begin position="2683"/>
        <end position="2719"/>
    </location>
</feature>
<organism evidence="7 8">
    <name type="scientific">Leptobrachium leishanense</name>
    <name type="common">Leishan spiny toad</name>
    <dbReference type="NCBI Taxonomy" id="445787"/>
    <lineage>
        <taxon>Eukaryota</taxon>
        <taxon>Metazoa</taxon>
        <taxon>Chordata</taxon>
        <taxon>Craniata</taxon>
        <taxon>Vertebrata</taxon>
        <taxon>Euteleostomi</taxon>
        <taxon>Amphibia</taxon>
        <taxon>Batrachia</taxon>
        <taxon>Anura</taxon>
        <taxon>Pelobatoidea</taxon>
        <taxon>Megophryidae</taxon>
        <taxon>Leptobrachium</taxon>
    </lineage>
</organism>
<feature type="compositionally biased region" description="Basic and acidic residues" evidence="6">
    <location>
        <begin position="2308"/>
        <end position="2331"/>
    </location>
</feature>
<sequence>MMFEKPSRIVVVPRRSNKRREAEIERSLRSPAIKKQPGSHSGSATKDSDKRGGKTYLNKMSQSGQNGSSEGATKSNRGTSKDTTLNSITTLDFQDSLPLKDRMAMYQAATSNKSHGSTSHVLNESEMCTVPGGLASMKKQFEKSDVASSHSTMTQYQHKAVKETRRSNQVTFMSSSQSNEQHSSETTSQFSASGTEQISVHEQSTHEKSRASNYNHEADGVDYEEIPKISTQVLKEQFERPFKEKDMRVSEHSVTREKSTKIYNDYPEFEWPVVDTNLSSSTSKVTGATSTTKKEEHTSTSFNDSSLNFGSLEEFPPPPPPDILETTEITEYSQSPEPPRSAEQVPTASKDLYSKQRHLYELKRLYKHIHPEVRKSLQKEYISDISDIVTSHSDQRTIESGDVQQAKYTFENSRDSPQKCISPERENLEWDEILKGEVQSMRWVFENQPLDSIKDESQEQSHIKSIGEQEIIAGGDVKYTTWMFETQPIHALSVDSAELSQNAEKVPDLARGDVRTATWLFETQTLDSLNKIYKENESSEMIDSIEEIRGGDVKTGRYLFETQFHDSKFGTVDEMNMLHLRSELQEIRGDVKRTIKNFETEPMYVLKDSSGKVLEIKTVCKEDIEKGDVKTARWMFETQPLDAINQDEVQVKVVRGISMEESVKGGVGKTKWLFESQPLDTIREEEMTETEKEAIIGADVYQKCWIFETIPMDLLKDKTNERPLQGEEIIGGNVSDTKHLFETLPMDELKENIAVGKLKQMITSEEERGDVQHQRWVFETKPLEHIREEKKDYIRTVQLDEIQKGDVSIHKNAFENAEWKKLDFSSKIQIEDVNKGSVKLNRKLFETTPLYAIQDRFGHYHEVQTIRQEEVVRGDVRSYQWMFETIPIDQFRETVENYQLIKGISSEEIVSGDVKTGKWLFETQPLDSIKYFSNIEDEVVKEESTDIVKGDVKTCKWLFETRPMEELYEKGAKTTASEEIQRGDVKTCRWLFETQPLDTIQDDSEKTINTHKINEEIIQGRDVQTVCFLFETQNLGDIQGEDEKNFKRIVEIDVQSGDVSTMKYIFENQPLDKISISSEQVLQKIRHVKQEDLQNGNVLNCRWLFENHSIDEINGNLEESKSSYTITDVQGGNVKKGCFIFETFSLDQIKDTSSEETVTKTVNENEILRGDVKNYTMMFETQPLYAIQDKEGHYHEVTTVKKEEVFHGNVRGTRWLFETKPLDSFNESDEVFVIKAVTQEDVIKGDVSSVRWRFETQSLDAISDEVKSKFCTVDYVQGGDVKANTRIFENGDNKNQFVRTVNISEINQGNVKTSTWLFETHTLDEIHSEDYKNVKTVTMEDIQKGDVQEAVWLFESQNLDSIRDEEENVRKVTRETIPQADVRTTTWLFETTPLHEFNDQKVDKENIVGKSISETLKELYSQKIVESHGIIIEADEIGDVRMAKYHLMNQETPEIQKEAIIRGNLQNIMMNLLSETSSTEKMVQLNEEEKGNITLVKSQLLNQSSDTQVQKDQIIGTDVQEAMKNLFSRKDFNKQGILIQENEKGDIKMTVYSLLNKRDSKEFQRDEVIGGDIKRTIHNLKSSAMANETSEKVRIGDLERGNVQFYTTCIESGALDYLKHLQISSEDIIEKETEEVIGGDVEGTKLLLKKQRFPVERTVDEIDIIPGDVYNTVKVFMTEPETKAFDINKEEVVKGNLKATLQSLNQARNQDVLVEKEEIIKADLSATLKSLTESQHQVRDVEKPDVIPGDIQGTIDSLEKAVKTKTEYVREDVVRGNLDATLKSLKEAQQTVKQSEKESVVKGDVNAAVQNLYDSCAEKRTVQHQASVQGDVKGTLKTLLQPASQVVQRRASVEGDVKNTIKNFLESTEEIQAENQILIKSGITGGKTILESESEQTCAAKTVCRNQQNINAAEQIANETYEELVDSVSFKNVGKAFNLNSMSVISNVEEGRLQGTNYDSKQTEEKQNRVSDAHLVQGYSEGNTEKRSTNVVTQTRVRQKEKVTSTINTSKSTGSQQSINVVNKRSRQTSDHKPQSKKVTNQQTQHAQFSPKNVAKGEMNIPQAQSLDSINNNVEKAEVQIIKQQGKAENETNKTKNFHMIKNKTVHETKDETQIKSSRESQQHLTKTHISSTNESKQAERLDKSLPPPSPLPEESSAQNPFPPPPPPPPLPNMRVFKYNDEPEYFPSPPPPVDDKLDNEILLPPPAETPPPLTQNKAIAIKKVTILPLDQKTFQSQQLLSNLNSAKQSGIAMSQVTSKTEQTSRFSEKQMENKPKSRLPVFHPKTGDRSVTQSNESKSIVKSSTTEYSHKESTGHSLTEKSEKQIYEHAAEIVSHGNPQPKKKIFSPPKISPALKSEIPPPKPKIWNKTVTQASETILSTCNVLTSVKEQQLSTNQSERLECDQELVQMNEQSLKPKKKVGFVQQVSSVVKPETIPIKSAMRGSSVTKSVESTISTSKEVISSVNENTSTSQINTQDLDQLICDRELEQINEETLKAKKKVYFSPDISPAFQNVSPFLKTKTEGMSVIQVKESKQISLGSEDIENLSISQLSEQDLDQLACDRELERIHEETLKPKKRVFFPPRISPALRTDTPPAKPRMYARKFKTPLMIAEEKYRQQREEMEKNKGKVVSPVVPTMIKSEAIQVSKCLETNTSVIKNTLERSELSSKDFARVKNQLNAKDHQISNVESSEQQFKLNKDGRTSLTPTSDAKNDLQAKVSTTQEVKQEQTLKSVKEQNTVQQTNVECILSKSETSNKVEEKTLTKERTISPQAAVSNLDKNIQNKSNSKMPVKQIQHAGNMRQNERMSIQMNQRVTEQIQKVHFSGKQESQKADAQSISHSSKQQLGIKGKSQAVCNEVETETGQNKLLGISVSKVKESSSPTFVKKEHDDKEQVIADVVIKQKDIVVQEHSEASKGWYAQKIHHKPSPTPSPTLKEPTQENKGTSQAVARGKQVHESIAKKEISEKKQQTSLVSKAQNRDEANSTDLVEYIRKCEELQQTVSKANKLESDPHTLNIQTFTTFLKIIPNWLISQDKKNDIAEMAASNNTDGISEQISYIKHHAIDMHSSFKDNISAAMRSSATAKTRKESSSLNTVSQKQISATTRKVEKANQVAQEKSKITKEYGRLASDLKQMDFRACSPSLKTRAPSPTYITIESTMRRTDSPHKERPACQSPLQKDSVNVPLPPKRSVTPKMSTQSPTPQKSRSEQLAKLKDTTAKLSHGTPHVRALTPVPIVVEKKCEIIHSPATLRRQLKIESHSTGSVSLTPTPASEVAFSTIEDRREIHEEVRKSELHEKHLQQDPIHIPKWQVIDRESLDVSSITQKFQVPTSHNVERKDTKVFSREEAHQYEKSTTESKSEAHSVDKMEAGEIPFRMNKKVLHQGSQKPSPRVSDLKASPPDSMKGQARTIPIKQLKDPKQIYVNRQHEHILNPLLHSETISVTEKVSGIETVESNVGRTSRTSLGAEGITSGFEFKHAPPTYEDVISGHMIDISATESPEEILKNFQKTWEESERVFKSLGYSVSDTSEIRSSFHQEEFITENAASGKGGLHGLSKEGLSNGIPGSRQADLS</sequence>
<feature type="repeat" description="Xin" evidence="5">
    <location>
        <begin position="475"/>
        <end position="490"/>
    </location>
</feature>
<feature type="repeat" description="Xin" evidence="5">
    <location>
        <begin position="1208"/>
        <end position="1223"/>
    </location>
</feature>
<feature type="repeat" description="Xin" evidence="5">
    <location>
        <begin position="1057"/>
        <end position="1072"/>
    </location>
</feature>
<feature type="compositionally biased region" description="Polar residues" evidence="6">
    <location>
        <begin position="2248"/>
        <end position="2265"/>
    </location>
</feature>
<dbReference type="Ensembl" id="ENSLLET00000050797.1">
    <property type="protein sequence ID" value="ENSLLEP00000048888.1"/>
    <property type="gene ID" value="ENSLLEG00000030773.1"/>
</dbReference>
<feature type="compositionally biased region" description="Basic and acidic residues" evidence="6">
    <location>
        <begin position="1961"/>
        <end position="1972"/>
    </location>
</feature>
<feature type="region of interest" description="Disordered" evidence="6">
    <location>
        <begin position="3547"/>
        <end position="3574"/>
    </location>
</feature>
<dbReference type="GO" id="GO:0051015">
    <property type="term" value="F:actin filament binding"/>
    <property type="evidence" value="ECO:0007669"/>
    <property type="project" value="TreeGrafter"/>
</dbReference>
<keyword evidence="3" id="KW-0965">Cell junction</keyword>
<dbReference type="InterPro" id="IPR030072">
    <property type="entry name" value="XIRP1/XIRP2"/>
</dbReference>
<feature type="compositionally biased region" description="Polar residues" evidence="6">
    <location>
        <begin position="2123"/>
        <end position="2136"/>
    </location>
</feature>
<dbReference type="Pfam" id="PF08043">
    <property type="entry name" value="Xin"/>
    <property type="match status" value="15"/>
</dbReference>
<feature type="region of interest" description="Disordered" evidence="6">
    <location>
        <begin position="1958"/>
        <end position="2056"/>
    </location>
</feature>
<feature type="compositionally biased region" description="Basic and acidic residues" evidence="6">
    <location>
        <begin position="2955"/>
        <end position="2970"/>
    </location>
</feature>
<feature type="compositionally biased region" description="Basic and acidic residues" evidence="6">
    <location>
        <begin position="2266"/>
        <end position="2275"/>
    </location>
</feature>
<feature type="compositionally biased region" description="Polar residues" evidence="6">
    <location>
        <begin position="2037"/>
        <end position="2051"/>
    </location>
</feature>
<feature type="repeat" description="Xin" evidence="5">
    <location>
        <begin position="1345"/>
        <end position="1360"/>
    </location>
</feature>
<feature type="compositionally biased region" description="Basic and acidic residues" evidence="6">
    <location>
        <begin position="3160"/>
        <end position="3172"/>
    </location>
</feature>
<feature type="compositionally biased region" description="Polar residues" evidence="6">
    <location>
        <begin position="2834"/>
        <end position="2846"/>
    </location>
</feature>
<evidence type="ECO:0000256" key="3">
    <source>
        <dbReference type="ARBA" id="ARBA00022949"/>
    </source>
</evidence>
<feature type="compositionally biased region" description="Polar residues" evidence="6">
    <location>
        <begin position="2004"/>
        <end position="2023"/>
    </location>
</feature>
<feature type="repeat" description="Xin" evidence="5">
    <location>
        <begin position="627"/>
        <end position="642"/>
    </location>
</feature>
<evidence type="ECO:0000256" key="4">
    <source>
        <dbReference type="ARBA" id="ARBA00023203"/>
    </source>
</evidence>
<protein>
    <submittedName>
        <fullName evidence="7">Xin actin binding repeat containing 2</fullName>
    </submittedName>
</protein>
<dbReference type="GO" id="GO:0007015">
    <property type="term" value="P:actin filament organization"/>
    <property type="evidence" value="ECO:0007669"/>
    <property type="project" value="TreeGrafter"/>
</dbReference>
<feature type="compositionally biased region" description="Polar residues" evidence="6">
    <location>
        <begin position="58"/>
        <end position="86"/>
    </location>
</feature>
<name>A0A8C5WM99_9ANUR</name>
<comment type="subcellular location">
    <subcellularLocation>
        <location evidence="1">Cell junction</location>
    </subcellularLocation>
</comment>
<feature type="repeat" description="Xin" evidence="5">
    <location>
        <begin position="1021"/>
        <end position="1036"/>
    </location>
</feature>
<feature type="repeat" description="Xin" evidence="5">
    <location>
        <begin position="665"/>
        <end position="680"/>
    </location>
</feature>
<dbReference type="GO" id="GO:0005925">
    <property type="term" value="C:focal adhesion"/>
    <property type="evidence" value="ECO:0007669"/>
    <property type="project" value="TreeGrafter"/>
</dbReference>
<feature type="repeat" description="Xin" evidence="5">
    <location>
        <begin position="732"/>
        <end position="747"/>
    </location>
</feature>
<feature type="compositionally biased region" description="Polar residues" evidence="6">
    <location>
        <begin position="190"/>
        <end position="202"/>
    </location>
</feature>
<feature type="region of interest" description="Disordered" evidence="6">
    <location>
        <begin position="2248"/>
        <end position="2363"/>
    </location>
</feature>
<evidence type="ECO:0000313" key="8">
    <source>
        <dbReference type="Proteomes" id="UP000694569"/>
    </source>
</evidence>
<keyword evidence="2" id="KW-0677">Repeat</keyword>
<gene>
    <name evidence="7" type="primary">XIRP2</name>
</gene>
<keyword evidence="8" id="KW-1185">Reference proteome</keyword>
<reference evidence="7" key="1">
    <citation type="submission" date="2025-08" db="UniProtKB">
        <authorList>
            <consortium name="Ensembl"/>
        </authorList>
    </citation>
    <scope>IDENTIFICATION</scope>
</reference>
<comment type="domain">
    <text evidence="5">Xin repeats bind F-actin.</text>
</comment>
<feature type="region of interest" description="Disordered" evidence="6">
    <location>
        <begin position="2826"/>
        <end position="2850"/>
    </location>
</feature>
<feature type="repeat" description="Xin" evidence="5">
    <location>
        <begin position="1132"/>
        <end position="1147"/>
    </location>
</feature>
<feature type="repeat" description="Xin" evidence="5">
    <location>
        <begin position="551"/>
        <end position="566"/>
    </location>
</feature>
<feature type="repeat" description="Xin" evidence="5">
    <location>
        <begin position="912"/>
        <end position="927"/>
    </location>
</feature>
<feature type="compositionally biased region" description="Basic and acidic residues" evidence="6">
    <location>
        <begin position="2105"/>
        <end position="2122"/>
    </location>
</feature>
<feature type="region of interest" description="Disordered" evidence="6">
    <location>
        <begin position="141"/>
        <end position="219"/>
    </location>
</feature>
<dbReference type="PANTHER" id="PTHR22591">
    <property type="entry name" value="XIN"/>
    <property type="match status" value="1"/>
</dbReference>
<feature type="compositionally biased region" description="Polar residues" evidence="6">
    <location>
        <begin position="279"/>
        <end position="288"/>
    </location>
</feature>
<feature type="repeat" description="Xin" evidence="5">
    <location>
        <begin position="1245"/>
        <end position="1260"/>
    </location>
</feature>
<feature type="region of interest" description="Disordered" evidence="6">
    <location>
        <begin position="1"/>
        <end position="86"/>
    </location>
</feature>
<evidence type="ECO:0000256" key="5">
    <source>
        <dbReference type="PROSITE-ProRule" id="PRU00721"/>
    </source>
</evidence>
<feature type="compositionally biased region" description="Pro residues" evidence="6">
    <location>
        <begin position="2203"/>
        <end position="2213"/>
    </location>
</feature>
<dbReference type="OrthoDB" id="6129702at2759"/>
<dbReference type="PANTHER" id="PTHR22591:SF1">
    <property type="entry name" value="XIN ACTIN-BINDING REPEAT-CONTAINING PROTEIN 2"/>
    <property type="match status" value="1"/>
</dbReference>
<feature type="compositionally biased region" description="Low complexity" evidence="6">
    <location>
        <begin position="174"/>
        <end position="189"/>
    </location>
</feature>
<feature type="region of interest" description="Disordered" evidence="6">
    <location>
        <begin position="2085"/>
        <end position="2214"/>
    </location>
</feature>
<reference evidence="7" key="2">
    <citation type="submission" date="2025-09" db="UniProtKB">
        <authorList>
            <consortium name="Ensembl"/>
        </authorList>
    </citation>
    <scope>IDENTIFICATION</scope>
</reference>
<feature type="repeat" description="Xin" evidence="5">
    <location>
        <begin position="874"/>
        <end position="889"/>
    </location>
</feature>
<feature type="region of interest" description="Disordered" evidence="6">
    <location>
        <begin position="3157"/>
        <end position="3211"/>
    </location>
</feature>
<dbReference type="Proteomes" id="UP000694569">
    <property type="component" value="Unplaced"/>
</dbReference>
<feature type="repeat" description="Xin" evidence="5">
    <location>
        <begin position="1170"/>
        <end position="1185"/>
    </location>
</feature>
<feature type="repeat" description="Xin" evidence="5">
    <location>
        <begin position="836"/>
        <end position="851"/>
    </location>
</feature>
<feature type="repeat" description="Xin" evidence="5">
    <location>
        <begin position="769"/>
        <end position="784"/>
    </location>
</feature>
<feature type="compositionally biased region" description="Basic and acidic residues" evidence="6">
    <location>
        <begin position="19"/>
        <end position="28"/>
    </location>
</feature>
<feature type="compositionally biased region" description="Polar residues" evidence="6">
    <location>
        <begin position="2686"/>
        <end position="2697"/>
    </location>
</feature>
<feature type="compositionally biased region" description="Polar residues" evidence="6">
    <location>
        <begin position="146"/>
        <end position="157"/>
    </location>
</feature>
<feature type="compositionally biased region" description="Polar residues" evidence="6">
    <location>
        <begin position="2289"/>
        <end position="2307"/>
    </location>
</feature>
<dbReference type="PROSITE" id="PS51389">
    <property type="entry name" value="XIN"/>
    <property type="match status" value="22"/>
</dbReference>
<comment type="similarity">
    <text evidence="5">Belongs to the Xin family.</text>
</comment>
<accession>A0A8C5WM99</accession>
<feature type="repeat" description="Xin" evidence="5">
    <location>
        <begin position="983"/>
        <end position="998"/>
    </location>
</feature>
<dbReference type="GeneTree" id="ENSGT00530000063779"/>
<dbReference type="InterPro" id="IPR012510">
    <property type="entry name" value="Actin-binding_Xin_repeat"/>
</dbReference>
<feature type="repeat" description="Xin" evidence="5">
    <location>
        <begin position="436"/>
        <end position="451"/>
    </location>
</feature>
<feature type="repeat" description="Xin" evidence="5">
    <location>
        <begin position="512"/>
        <end position="527"/>
    </location>
</feature>
<feature type="region of interest" description="Disordered" evidence="6">
    <location>
        <begin position="3382"/>
        <end position="3408"/>
    </location>
</feature>
<evidence type="ECO:0000313" key="7">
    <source>
        <dbReference type="Ensembl" id="ENSLLEP00000048888.1"/>
    </source>
</evidence>
<feature type="repeat" description="Xin" evidence="5">
    <location>
        <begin position="950"/>
        <end position="965"/>
    </location>
</feature>
<evidence type="ECO:0000256" key="1">
    <source>
        <dbReference type="ARBA" id="ARBA00004282"/>
    </source>
</evidence>
<feature type="repeat" description="Xin" evidence="5">
    <location>
        <begin position="1380"/>
        <end position="1395"/>
    </location>
</feature>
<keyword evidence="4 5" id="KW-0009">Actin-binding</keyword>
<feature type="region of interest" description="Disordered" evidence="6">
    <location>
        <begin position="2918"/>
        <end position="2981"/>
    </location>
</feature>
<evidence type="ECO:0000256" key="6">
    <source>
        <dbReference type="SAM" id="MobiDB-lite"/>
    </source>
</evidence>